<organism evidence="10 11">
    <name type="scientific">Nepenthes gracilis</name>
    <name type="common">Slender pitcher plant</name>
    <dbReference type="NCBI Taxonomy" id="150966"/>
    <lineage>
        <taxon>Eukaryota</taxon>
        <taxon>Viridiplantae</taxon>
        <taxon>Streptophyta</taxon>
        <taxon>Embryophyta</taxon>
        <taxon>Tracheophyta</taxon>
        <taxon>Spermatophyta</taxon>
        <taxon>Magnoliopsida</taxon>
        <taxon>eudicotyledons</taxon>
        <taxon>Gunneridae</taxon>
        <taxon>Pentapetalae</taxon>
        <taxon>Caryophyllales</taxon>
        <taxon>Nepenthaceae</taxon>
        <taxon>Nepenthes</taxon>
    </lineage>
</organism>
<dbReference type="PROSITE" id="PS50216">
    <property type="entry name" value="DHHC"/>
    <property type="match status" value="1"/>
</dbReference>
<keyword evidence="3 8" id="KW-0808">Transferase</keyword>
<dbReference type="Pfam" id="PF01529">
    <property type="entry name" value="DHHC"/>
    <property type="match status" value="1"/>
</dbReference>
<evidence type="ECO:0000256" key="4">
    <source>
        <dbReference type="ARBA" id="ARBA00022692"/>
    </source>
</evidence>
<dbReference type="Proteomes" id="UP001279734">
    <property type="component" value="Unassembled WGS sequence"/>
</dbReference>
<evidence type="ECO:0000259" key="9">
    <source>
        <dbReference type="Pfam" id="PF01529"/>
    </source>
</evidence>
<evidence type="ECO:0000256" key="6">
    <source>
        <dbReference type="ARBA" id="ARBA00023136"/>
    </source>
</evidence>
<evidence type="ECO:0000256" key="7">
    <source>
        <dbReference type="ARBA" id="ARBA00023315"/>
    </source>
</evidence>
<keyword evidence="11" id="KW-1185">Reference proteome</keyword>
<name>A0AAD3T154_NEPGR</name>
<protein>
    <recommendedName>
        <fullName evidence="8">S-acyltransferase</fullName>
        <ecNumber evidence="8">2.3.1.225</ecNumber>
    </recommendedName>
    <alternativeName>
        <fullName evidence="8">Palmitoyltransferase</fullName>
    </alternativeName>
</protein>
<sequence length="198" mass="22352">MVNDYTVKVKFCNTCKLYRLPRASHCSICNNCVQRFDHHCPWVGQCIGLRNYRVFILFISTSTFLGIYVLSFSLINILSKGSKVRSKKEIKMLLSICFSCPQSKNHHNMVGPLQEEKPLRMLASIGFQNQVLDCEVTSVFIFLQQMVGFGQSVFSDARTSCCSVADLKSSEVEGEACQCKTEIYSGSEENVESLLLCR</sequence>
<proteinExistence type="inferred from homology"/>
<gene>
    <name evidence="10" type="ORF">Nepgr_022078</name>
</gene>
<dbReference type="PANTHER" id="PTHR22883:SF391">
    <property type="entry name" value="PROTEIN S-ACYLTRANSFERASE 3-RELATED"/>
    <property type="match status" value="1"/>
</dbReference>
<dbReference type="GO" id="GO:0005783">
    <property type="term" value="C:endoplasmic reticulum"/>
    <property type="evidence" value="ECO:0007669"/>
    <property type="project" value="TreeGrafter"/>
</dbReference>
<dbReference type="InterPro" id="IPR001594">
    <property type="entry name" value="Palmitoyltrfase_DHHC"/>
</dbReference>
<keyword evidence="5 8" id="KW-1133">Transmembrane helix</keyword>
<evidence type="ECO:0000256" key="2">
    <source>
        <dbReference type="ARBA" id="ARBA00008574"/>
    </source>
</evidence>
<evidence type="ECO:0000256" key="1">
    <source>
        <dbReference type="ARBA" id="ARBA00004127"/>
    </source>
</evidence>
<feature type="domain" description="Palmitoyltransferase DHHC" evidence="9">
    <location>
        <begin position="10"/>
        <end position="93"/>
    </location>
</feature>
<comment type="catalytic activity">
    <reaction evidence="8">
        <text>L-cysteinyl-[protein] + hexadecanoyl-CoA = S-hexadecanoyl-L-cysteinyl-[protein] + CoA</text>
        <dbReference type="Rhea" id="RHEA:36683"/>
        <dbReference type="Rhea" id="RHEA-COMP:10131"/>
        <dbReference type="Rhea" id="RHEA-COMP:11032"/>
        <dbReference type="ChEBI" id="CHEBI:29950"/>
        <dbReference type="ChEBI" id="CHEBI:57287"/>
        <dbReference type="ChEBI" id="CHEBI:57379"/>
        <dbReference type="ChEBI" id="CHEBI:74151"/>
        <dbReference type="EC" id="2.3.1.225"/>
    </reaction>
</comment>
<keyword evidence="6 8" id="KW-0472">Membrane</keyword>
<accession>A0AAD3T154</accession>
<dbReference type="InterPro" id="IPR039859">
    <property type="entry name" value="PFA4/ZDH16/20/ERF2-like"/>
</dbReference>
<keyword evidence="7 8" id="KW-0012">Acyltransferase</keyword>
<reference evidence="10" key="1">
    <citation type="submission" date="2023-05" db="EMBL/GenBank/DDBJ databases">
        <title>Nepenthes gracilis genome sequencing.</title>
        <authorList>
            <person name="Fukushima K."/>
        </authorList>
    </citation>
    <scope>NUCLEOTIDE SEQUENCE</scope>
    <source>
        <strain evidence="10">SING2019-196</strain>
    </source>
</reference>
<comment type="subcellular location">
    <subcellularLocation>
        <location evidence="1">Endomembrane system</location>
        <topology evidence="1">Multi-pass membrane protein</topology>
    </subcellularLocation>
</comment>
<evidence type="ECO:0000256" key="3">
    <source>
        <dbReference type="ARBA" id="ARBA00022679"/>
    </source>
</evidence>
<dbReference type="GO" id="GO:0006612">
    <property type="term" value="P:protein targeting to membrane"/>
    <property type="evidence" value="ECO:0007669"/>
    <property type="project" value="TreeGrafter"/>
</dbReference>
<dbReference type="EMBL" id="BSYO01000021">
    <property type="protein sequence ID" value="GMH20237.1"/>
    <property type="molecule type" value="Genomic_DNA"/>
</dbReference>
<evidence type="ECO:0000256" key="5">
    <source>
        <dbReference type="ARBA" id="ARBA00022989"/>
    </source>
</evidence>
<feature type="transmembrane region" description="Helical" evidence="8">
    <location>
        <begin position="54"/>
        <end position="78"/>
    </location>
</feature>
<dbReference type="GO" id="GO:0019706">
    <property type="term" value="F:protein-cysteine S-palmitoyltransferase activity"/>
    <property type="evidence" value="ECO:0007669"/>
    <property type="project" value="UniProtKB-EC"/>
</dbReference>
<keyword evidence="4 8" id="KW-0812">Transmembrane</keyword>
<evidence type="ECO:0000313" key="10">
    <source>
        <dbReference type="EMBL" id="GMH20237.1"/>
    </source>
</evidence>
<evidence type="ECO:0000256" key="8">
    <source>
        <dbReference type="RuleBase" id="RU079119"/>
    </source>
</evidence>
<comment type="similarity">
    <text evidence="2 8">Belongs to the DHHC palmitoyltransferase family.</text>
</comment>
<dbReference type="EC" id="2.3.1.225" evidence="8"/>
<evidence type="ECO:0000313" key="11">
    <source>
        <dbReference type="Proteomes" id="UP001279734"/>
    </source>
</evidence>
<comment type="domain">
    <text evidence="8">The DHHC domain is required for palmitoyltransferase activity.</text>
</comment>
<dbReference type="PANTHER" id="PTHR22883">
    <property type="entry name" value="ZINC FINGER DHHC DOMAIN CONTAINING PROTEIN"/>
    <property type="match status" value="1"/>
</dbReference>
<comment type="caution">
    <text evidence="8">Lacks conserved residue(s) required for the propagation of feature annotation.</text>
</comment>
<comment type="caution">
    <text evidence="10">The sequence shown here is derived from an EMBL/GenBank/DDBJ whole genome shotgun (WGS) entry which is preliminary data.</text>
</comment>
<dbReference type="AlphaFoldDB" id="A0AAD3T154"/>
<dbReference type="GO" id="GO:0005794">
    <property type="term" value="C:Golgi apparatus"/>
    <property type="evidence" value="ECO:0007669"/>
    <property type="project" value="TreeGrafter"/>
</dbReference>